<dbReference type="PANTHER" id="PTHR43042">
    <property type="entry name" value="SAM-DEPENDENT METHYLTRANSFERASE"/>
    <property type="match status" value="1"/>
</dbReference>
<dbReference type="InterPro" id="IPR029063">
    <property type="entry name" value="SAM-dependent_MTases_sf"/>
</dbReference>
<dbReference type="InterPro" id="IPR036974">
    <property type="entry name" value="PUA_sf"/>
</dbReference>
<dbReference type="PANTHER" id="PTHR43042:SF3">
    <property type="entry name" value="RIBOSOMAL RNA LARGE SUBUNIT METHYLTRANSFERASE YWBD-RELATED"/>
    <property type="match status" value="1"/>
</dbReference>
<dbReference type="Gene3D" id="3.30.750.80">
    <property type="entry name" value="RNA methyltransferase domain (HRMD) like"/>
    <property type="match status" value="1"/>
</dbReference>
<dbReference type="PROSITE" id="PS50890">
    <property type="entry name" value="PUA"/>
    <property type="match status" value="1"/>
</dbReference>
<protein>
    <submittedName>
        <fullName evidence="6">SAM-dependent methyltransferase</fullName>
    </submittedName>
</protein>
<evidence type="ECO:0000256" key="1">
    <source>
        <dbReference type="ARBA" id="ARBA00022603"/>
    </source>
</evidence>
<accession>A0A4R2L6E4</accession>
<evidence type="ECO:0000313" key="6">
    <source>
        <dbReference type="EMBL" id="TCO74775.1"/>
    </source>
</evidence>
<evidence type="ECO:0000256" key="2">
    <source>
        <dbReference type="ARBA" id="ARBA00022679"/>
    </source>
</evidence>
<dbReference type="SUPFAM" id="SSF88697">
    <property type="entry name" value="PUA domain-like"/>
    <property type="match status" value="1"/>
</dbReference>
<dbReference type="Pfam" id="PF10672">
    <property type="entry name" value="Methyltrans_SAM"/>
    <property type="match status" value="1"/>
</dbReference>
<evidence type="ECO:0000259" key="5">
    <source>
        <dbReference type="Pfam" id="PF17785"/>
    </source>
</evidence>
<dbReference type="Pfam" id="PF17785">
    <property type="entry name" value="PUA_3"/>
    <property type="match status" value="1"/>
</dbReference>
<evidence type="ECO:0000313" key="7">
    <source>
        <dbReference type="Proteomes" id="UP000294919"/>
    </source>
</evidence>
<proteinExistence type="predicted"/>
<keyword evidence="3" id="KW-0949">S-adenosyl-L-methionine</keyword>
<keyword evidence="1 6" id="KW-0489">Methyltransferase</keyword>
<dbReference type="AlphaFoldDB" id="A0A4R2L6E4"/>
<gene>
    <name evidence="6" type="ORF">EV214_11137</name>
</gene>
<dbReference type="GO" id="GO:0032259">
    <property type="term" value="P:methylation"/>
    <property type="evidence" value="ECO:0007669"/>
    <property type="project" value="UniProtKB-KW"/>
</dbReference>
<dbReference type="RefSeq" id="WP_132245066.1">
    <property type="nucleotide sequence ID" value="NZ_SLWV01000011.1"/>
</dbReference>
<keyword evidence="2 6" id="KW-0808">Transferase</keyword>
<dbReference type="SUPFAM" id="SSF53335">
    <property type="entry name" value="S-adenosyl-L-methionine-dependent methyltransferases"/>
    <property type="match status" value="1"/>
</dbReference>
<dbReference type="GO" id="GO:0003723">
    <property type="term" value="F:RNA binding"/>
    <property type="evidence" value="ECO:0007669"/>
    <property type="project" value="InterPro"/>
</dbReference>
<evidence type="ECO:0000256" key="3">
    <source>
        <dbReference type="ARBA" id="ARBA00022691"/>
    </source>
</evidence>
<dbReference type="Gene3D" id="2.30.130.10">
    <property type="entry name" value="PUA domain"/>
    <property type="match status" value="1"/>
</dbReference>
<name>A0A4R2L6E4_9FIRM</name>
<comment type="caution">
    <text evidence="6">The sequence shown here is derived from an EMBL/GenBank/DDBJ whole genome shotgun (WGS) entry which is preliminary data.</text>
</comment>
<dbReference type="Gene3D" id="3.40.50.150">
    <property type="entry name" value="Vaccinia Virus protein VP39"/>
    <property type="match status" value="1"/>
</dbReference>
<feature type="domain" description="S-adenosylmethionine-dependent methyltransferase" evidence="4">
    <location>
        <begin position="184"/>
        <end position="341"/>
    </location>
</feature>
<dbReference type="InterPro" id="IPR041532">
    <property type="entry name" value="RlmI-like_PUA"/>
</dbReference>
<dbReference type="EMBL" id="SLWV01000011">
    <property type="protein sequence ID" value="TCO74775.1"/>
    <property type="molecule type" value="Genomic_DNA"/>
</dbReference>
<dbReference type="CDD" id="cd11572">
    <property type="entry name" value="RlmI_M_like"/>
    <property type="match status" value="1"/>
</dbReference>
<dbReference type="GO" id="GO:0008168">
    <property type="term" value="F:methyltransferase activity"/>
    <property type="evidence" value="ECO:0007669"/>
    <property type="project" value="UniProtKB-KW"/>
</dbReference>
<feature type="domain" description="RlmI-like PUA" evidence="5">
    <location>
        <begin position="6"/>
        <end position="68"/>
    </location>
</feature>
<organism evidence="6 7">
    <name type="scientific">Marinisporobacter balticus</name>
    <dbReference type="NCBI Taxonomy" id="2018667"/>
    <lineage>
        <taxon>Bacteria</taxon>
        <taxon>Bacillati</taxon>
        <taxon>Bacillota</taxon>
        <taxon>Clostridia</taxon>
        <taxon>Peptostreptococcales</taxon>
        <taxon>Thermotaleaceae</taxon>
        <taxon>Marinisporobacter</taxon>
    </lineage>
</organism>
<evidence type="ECO:0000259" key="4">
    <source>
        <dbReference type="Pfam" id="PF10672"/>
    </source>
</evidence>
<dbReference type="Proteomes" id="UP000294919">
    <property type="component" value="Unassembled WGS sequence"/>
</dbReference>
<sequence>MKEKKLIIHNKFVKKYKSGYPLIEKETILNSDDLIKEGTVVRLVEENNKFIAKGYYGIQNKGYGWVITQNEKETIDYSFFNKKLFNAINCREKFYKDKNTTAFRIFNGEGDGIGGFTIDYFDGYYLINWYSKGIYHFKDYVIEALKNLSDGIGIYEKKRFDNQGKFIEEDSFVWGKEAEMPIIVKENGVNFAIYLNEGAMVGVFLDQRDVRKKILDKYAKGKEVLNTFSYTGAFSIFAAVGGASKTTSVDLANRSLSKTIEHFSLNGIDYETQDIIVEDVFHYFKYAGKKELKFDLVILDPPSFAKSKKFKFSAAKDYKELLKSTIKITEDQGVIVASTNCASFDMKKFKGFIDQAFEELGKGYKILEEYRLPEDFRTIKEFREGNYLKVVFVQCTDNISTARR</sequence>
<reference evidence="6 7" key="1">
    <citation type="submission" date="2019-03" db="EMBL/GenBank/DDBJ databases">
        <title>Genomic Encyclopedia of Type Strains, Phase IV (KMG-IV): sequencing the most valuable type-strain genomes for metagenomic binning, comparative biology and taxonomic classification.</title>
        <authorList>
            <person name="Goeker M."/>
        </authorList>
    </citation>
    <scope>NUCLEOTIDE SEQUENCE [LARGE SCALE GENOMIC DNA]</scope>
    <source>
        <strain evidence="6 7">DSM 102940</strain>
    </source>
</reference>
<dbReference type="InterPro" id="IPR015947">
    <property type="entry name" value="PUA-like_sf"/>
</dbReference>
<keyword evidence="7" id="KW-1185">Reference proteome</keyword>
<dbReference type="InterPro" id="IPR019614">
    <property type="entry name" value="SAM-dep_methyl-trfase"/>
</dbReference>
<dbReference type="OrthoDB" id="9805492at2"/>